<gene>
    <name evidence="10" type="ORF">WH52_05810</name>
</gene>
<dbReference type="SUPFAM" id="SSF49464">
    <property type="entry name" value="Carboxypeptidase regulatory domain-like"/>
    <property type="match status" value="1"/>
</dbReference>
<evidence type="ECO:0000313" key="10">
    <source>
        <dbReference type="EMBL" id="OSY88287.1"/>
    </source>
</evidence>
<dbReference type="InterPro" id="IPR041700">
    <property type="entry name" value="OMP_b-brl_3"/>
</dbReference>
<dbReference type="PANTHER" id="PTHR40980:SF4">
    <property type="entry name" value="TONB-DEPENDENT RECEPTOR-LIKE BETA-BARREL DOMAIN-CONTAINING PROTEIN"/>
    <property type="match status" value="1"/>
</dbReference>
<protein>
    <recommendedName>
        <fullName evidence="12">TonB-dependent receptor</fullName>
    </recommendedName>
</protein>
<keyword evidence="6 7" id="KW-0998">Cell outer membrane</keyword>
<dbReference type="PROSITE" id="PS52016">
    <property type="entry name" value="TONB_DEPENDENT_REC_3"/>
    <property type="match status" value="1"/>
</dbReference>
<evidence type="ECO:0000256" key="2">
    <source>
        <dbReference type="ARBA" id="ARBA00022448"/>
    </source>
</evidence>
<evidence type="ECO:0000256" key="7">
    <source>
        <dbReference type="PROSITE-ProRule" id="PRU01360"/>
    </source>
</evidence>
<dbReference type="Gene3D" id="2.170.130.10">
    <property type="entry name" value="TonB-dependent receptor, plug domain"/>
    <property type="match status" value="1"/>
</dbReference>
<dbReference type="STRING" id="1635173.WH52_05810"/>
<dbReference type="GO" id="GO:0009279">
    <property type="term" value="C:cell outer membrane"/>
    <property type="evidence" value="ECO:0007669"/>
    <property type="project" value="UniProtKB-SubCell"/>
</dbReference>
<dbReference type="Pfam" id="PF07715">
    <property type="entry name" value="Plug"/>
    <property type="match status" value="1"/>
</dbReference>
<dbReference type="InterPro" id="IPR012910">
    <property type="entry name" value="Plug_dom"/>
</dbReference>
<dbReference type="Pfam" id="PF13715">
    <property type="entry name" value="CarbopepD_reg_2"/>
    <property type="match status" value="1"/>
</dbReference>
<dbReference type="InterPro" id="IPR008969">
    <property type="entry name" value="CarboxyPept-like_regulatory"/>
</dbReference>
<name>A0A1Y2PES1_9FLAO</name>
<comment type="subcellular location">
    <subcellularLocation>
        <location evidence="1 7">Cell outer membrane</location>
        <topology evidence="1 7">Multi-pass membrane protein</topology>
    </subcellularLocation>
</comment>
<reference evidence="10 11" key="1">
    <citation type="submission" date="2015-03" db="EMBL/GenBank/DDBJ databases">
        <title>Genome sequence of Tenacibaculum sp. S2-2, isolated from intestinal microbiota of sea cucumber, Apostichopus japonicas.</title>
        <authorList>
            <person name="Shao Z."/>
            <person name="Wang L."/>
            <person name="Li X."/>
        </authorList>
    </citation>
    <scope>NUCLEOTIDE SEQUENCE [LARGE SCALE GENOMIC DNA]</scope>
    <source>
        <strain evidence="10 11">S2-2</strain>
    </source>
</reference>
<proteinExistence type="inferred from homology"/>
<dbReference type="SUPFAM" id="SSF56935">
    <property type="entry name" value="Porins"/>
    <property type="match status" value="1"/>
</dbReference>
<evidence type="ECO:0000256" key="3">
    <source>
        <dbReference type="ARBA" id="ARBA00022452"/>
    </source>
</evidence>
<keyword evidence="2 7" id="KW-0813">Transport</keyword>
<dbReference type="Gene3D" id="2.40.170.20">
    <property type="entry name" value="TonB-dependent receptor, beta-barrel domain"/>
    <property type="match status" value="1"/>
</dbReference>
<accession>A0A1Y2PES1</accession>
<comment type="caution">
    <text evidence="10">The sequence shown here is derived from an EMBL/GenBank/DDBJ whole genome shotgun (WGS) entry which is preliminary data.</text>
</comment>
<evidence type="ECO:0000256" key="1">
    <source>
        <dbReference type="ARBA" id="ARBA00004571"/>
    </source>
</evidence>
<dbReference type="Proteomes" id="UP000194221">
    <property type="component" value="Unassembled WGS sequence"/>
</dbReference>
<organism evidence="10 11">
    <name type="scientific">Tenacibaculum holothuriorum</name>
    <dbReference type="NCBI Taxonomy" id="1635173"/>
    <lineage>
        <taxon>Bacteria</taxon>
        <taxon>Pseudomonadati</taxon>
        <taxon>Bacteroidota</taxon>
        <taxon>Flavobacteriia</taxon>
        <taxon>Flavobacteriales</taxon>
        <taxon>Flavobacteriaceae</taxon>
        <taxon>Tenacibaculum</taxon>
    </lineage>
</organism>
<keyword evidence="5 7" id="KW-0472">Membrane</keyword>
<evidence type="ECO:0008006" key="12">
    <source>
        <dbReference type="Google" id="ProtNLM"/>
    </source>
</evidence>
<dbReference type="EMBL" id="LAPZ01000003">
    <property type="protein sequence ID" value="OSY88287.1"/>
    <property type="molecule type" value="Genomic_DNA"/>
</dbReference>
<keyword evidence="4 7" id="KW-0812">Transmembrane</keyword>
<dbReference type="InterPro" id="IPR039426">
    <property type="entry name" value="TonB-dep_rcpt-like"/>
</dbReference>
<feature type="domain" description="TonB-dependent receptor plug" evidence="8">
    <location>
        <begin position="142"/>
        <end position="218"/>
    </location>
</feature>
<dbReference type="Gene3D" id="2.60.40.1120">
    <property type="entry name" value="Carboxypeptidase-like, regulatory domain"/>
    <property type="match status" value="1"/>
</dbReference>
<dbReference type="Pfam" id="PF14905">
    <property type="entry name" value="OMP_b-brl_3"/>
    <property type="match status" value="1"/>
</dbReference>
<dbReference type="PANTHER" id="PTHR40980">
    <property type="entry name" value="PLUG DOMAIN-CONTAINING PROTEIN"/>
    <property type="match status" value="1"/>
</dbReference>
<keyword evidence="11" id="KW-1185">Reference proteome</keyword>
<comment type="similarity">
    <text evidence="7">Belongs to the TonB-dependent receptor family.</text>
</comment>
<evidence type="ECO:0000313" key="11">
    <source>
        <dbReference type="Proteomes" id="UP000194221"/>
    </source>
</evidence>
<evidence type="ECO:0000256" key="4">
    <source>
        <dbReference type="ARBA" id="ARBA00022692"/>
    </source>
</evidence>
<dbReference type="InterPro" id="IPR037066">
    <property type="entry name" value="Plug_dom_sf"/>
</dbReference>
<dbReference type="OrthoDB" id="8764943at2"/>
<keyword evidence="3 7" id="KW-1134">Transmembrane beta strand</keyword>
<feature type="domain" description="Outer membrane protein beta-barrel" evidence="9">
    <location>
        <begin position="372"/>
        <end position="775"/>
    </location>
</feature>
<evidence type="ECO:0000259" key="9">
    <source>
        <dbReference type="Pfam" id="PF14905"/>
    </source>
</evidence>
<evidence type="ECO:0000256" key="5">
    <source>
        <dbReference type="ARBA" id="ARBA00023136"/>
    </source>
</evidence>
<sequence>MKSFTSLLICLFFNIIIFGQQKEVVISGNVVDVAEKPLPFATVILKDNSKKLIEGVVTDEKGIFSFHKILNGNYIVEIQYIGFTTVIKDVTIDKTQKKVDLGKIILKEDSKTLDEVVVEGQTSEVSLKLGKKVFRVGKDLTSQNGSATDVLNNVPSVNVSPNGAVSLRGNTNVQVMINGRRSALTQSQALEQLSADVIESVEVISNPSAKFDASGSAGIINIILKKNRQSGLNGQIRLVAGIPDDYRAIGNLNYKTKKFNFFANAGIRYTDYEGEYFKQQTTIANNISTFLNQREDEDRHDDGQLFYFGTDFYANDKNTFTVAYYRNETKDTDVTNLFYDFSVSNAITQSLQTIGNSIEERDYNQLEVNYTKTFAKKGQKLTVDFQYDFWNSEKGWHLQTDEKFPTNTEAQTVIQTKGKGNTDDIVIQADFEAPLNEKSKIEIGAKFEDRAITNEFLAEELINGQFEIIDNINNQLDYKEKIVSGYAQLKSKKGKTSYQLGLRLENTDINVEASETVLNLKNNYTNLFPSATFGYEFKDNLSGQISYSKRIGRPSLWQLNPFFQLKDFTARFTGNPALNPSFTDTVEFSFIYRGNKFQLNPSIYYSDTDNAFQYETVQNNEGVFIQSPVNLDNEKRYGVELSASYNPLKWLRFSGDVNAYIFEQKGVLNGQTADFSSNTWFTNLIISMKPTKTLRLQTRIFYQGAESNKQTASKPISNVNFGLQKSILNNKGSLIFNVSNVFDTRRTREQIIGENFSIYQDRSRNAQRFSLSFVYKFNQKPSDKNRRANRRNRY</sequence>
<dbReference type="InterPro" id="IPR036942">
    <property type="entry name" value="Beta-barrel_TonB_sf"/>
</dbReference>
<dbReference type="RefSeq" id="WP_086030007.1">
    <property type="nucleotide sequence ID" value="NZ_LAPZ01000003.1"/>
</dbReference>
<evidence type="ECO:0000259" key="8">
    <source>
        <dbReference type="Pfam" id="PF07715"/>
    </source>
</evidence>
<evidence type="ECO:0000256" key="6">
    <source>
        <dbReference type="ARBA" id="ARBA00023237"/>
    </source>
</evidence>
<dbReference type="InParanoid" id="A0A1Y2PES1"/>
<dbReference type="AlphaFoldDB" id="A0A1Y2PES1"/>